<evidence type="ECO:0000259" key="3">
    <source>
        <dbReference type="Pfam" id="PF05368"/>
    </source>
</evidence>
<dbReference type="Gene3D" id="3.90.25.10">
    <property type="entry name" value="UDP-galactose 4-epimerase, domain 1"/>
    <property type="match status" value="1"/>
</dbReference>
<evidence type="ECO:0000313" key="4">
    <source>
        <dbReference type="EMBL" id="KAF5252125.1"/>
    </source>
</evidence>
<gene>
    <name evidence="4" type="ORF">FANTH_2873</name>
</gene>
<evidence type="ECO:0000256" key="2">
    <source>
        <dbReference type="ARBA" id="ARBA00022857"/>
    </source>
</evidence>
<feature type="domain" description="NmrA-like" evidence="3">
    <location>
        <begin position="8"/>
        <end position="278"/>
    </location>
</feature>
<dbReference type="InterPro" id="IPR051164">
    <property type="entry name" value="NmrA-like_oxidored"/>
</dbReference>
<reference evidence="4 5" key="1">
    <citation type="journal article" date="2020" name="BMC Genomics">
        <title>Correction to: Identification and distribution of gene clusters required for synthesis of sphingolipid metabolism inhibitors in diverse species of the filamentous fungus Fusarium.</title>
        <authorList>
            <person name="Kim H.S."/>
            <person name="Lohmar J.M."/>
            <person name="Busman M."/>
            <person name="Brown D.W."/>
            <person name="Naumann T.A."/>
            <person name="Divon H.H."/>
            <person name="Lysoe E."/>
            <person name="Uhlig S."/>
            <person name="Proctor R.H."/>
        </authorList>
    </citation>
    <scope>NUCLEOTIDE SEQUENCE [LARGE SCALE GENOMIC DNA]</scope>
    <source>
        <strain evidence="4 5">NRRL 25214</strain>
    </source>
</reference>
<dbReference type="InterPro" id="IPR036291">
    <property type="entry name" value="NAD(P)-bd_dom_sf"/>
</dbReference>
<comment type="similarity">
    <text evidence="1">Belongs to the NmrA-type oxidoreductase family.</text>
</comment>
<organism evidence="4 5">
    <name type="scientific">Fusarium anthophilum</name>
    <dbReference type="NCBI Taxonomy" id="48485"/>
    <lineage>
        <taxon>Eukaryota</taxon>
        <taxon>Fungi</taxon>
        <taxon>Dikarya</taxon>
        <taxon>Ascomycota</taxon>
        <taxon>Pezizomycotina</taxon>
        <taxon>Sordariomycetes</taxon>
        <taxon>Hypocreomycetidae</taxon>
        <taxon>Hypocreales</taxon>
        <taxon>Nectriaceae</taxon>
        <taxon>Fusarium</taxon>
        <taxon>Fusarium fujikuroi species complex</taxon>
    </lineage>
</organism>
<accession>A0A8H5E9H9</accession>
<dbReference type="EMBL" id="JABEVY010000060">
    <property type="protein sequence ID" value="KAF5252125.1"/>
    <property type="molecule type" value="Genomic_DNA"/>
</dbReference>
<comment type="caution">
    <text evidence="4">The sequence shown here is derived from an EMBL/GenBank/DDBJ whole genome shotgun (WGS) entry which is preliminary data.</text>
</comment>
<proteinExistence type="inferred from homology"/>
<keyword evidence="2" id="KW-0521">NADP</keyword>
<sequence length="307" mass="34129">MNIIRMPRTILISGATGKQGGAVLNQLVKQNANMEILAVTRNPNSPSAQKLLKKSSNIKLVQGDLSDAATIFKKAREVTKQPIWGVFSVQSPMGQGDGAEVAQGKGLVDAALDAGAKFFVYTSVDRHGEDSLNNLTQVPHFITKHEIEKHLISRTTGTDMQWFIIRPVAFMENLTDNFLGKSFVTAWKLVVKNKPLQLVTVTDVGVAGAQAFLQPEKYAGHAVSLAGDELTLEEFERIFKEKTGRDLPYTYSLFVYPIMAMVKELGYMFKWFKDQGFGADLKALRKEYPGLMTFGTWLETESDFARK</sequence>
<dbReference type="AlphaFoldDB" id="A0A8H5E9H9"/>
<dbReference type="Pfam" id="PF05368">
    <property type="entry name" value="NmrA"/>
    <property type="match status" value="1"/>
</dbReference>
<evidence type="ECO:0000313" key="5">
    <source>
        <dbReference type="Proteomes" id="UP000573603"/>
    </source>
</evidence>
<keyword evidence="5" id="KW-1185">Reference proteome</keyword>
<dbReference type="InterPro" id="IPR008030">
    <property type="entry name" value="NmrA-like"/>
</dbReference>
<protein>
    <recommendedName>
        <fullName evidence="3">NmrA-like domain-containing protein</fullName>
    </recommendedName>
</protein>
<dbReference type="Proteomes" id="UP000573603">
    <property type="component" value="Unassembled WGS sequence"/>
</dbReference>
<dbReference type="PANTHER" id="PTHR42748:SF7">
    <property type="entry name" value="NMRA LIKE REDOX SENSOR 1-RELATED"/>
    <property type="match status" value="1"/>
</dbReference>
<evidence type="ECO:0000256" key="1">
    <source>
        <dbReference type="ARBA" id="ARBA00006328"/>
    </source>
</evidence>
<name>A0A8H5E9H9_9HYPO</name>
<dbReference type="Gene3D" id="3.40.50.720">
    <property type="entry name" value="NAD(P)-binding Rossmann-like Domain"/>
    <property type="match status" value="1"/>
</dbReference>
<dbReference type="PANTHER" id="PTHR42748">
    <property type="entry name" value="NITROGEN METABOLITE REPRESSION PROTEIN NMRA FAMILY MEMBER"/>
    <property type="match status" value="1"/>
</dbReference>
<dbReference type="GO" id="GO:0005634">
    <property type="term" value="C:nucleus"/>
    <property type="evidence" value="ECO:0007669"/>
    <property type="project" value="TreeGrafter"/>
</dbReference>
<dbReference type="SUPFAM" id="SSF51735">
    <property type="entry name" value="NAD(P)-binding Rossmann-fold domains"/>
    <property type="match status" value="1"/>
</dbReference>